<dbReference type="Pfam" id="PF13649">
    <property type="entry name" value="Methyltransf_25"/>
    <property type="match status" value="1"/>
</dbReference>
<evidence type="ECO:0000313" key="2">
    <source>
        <dbReference type="EMBL" id="SCU65034.1"/>
    </source>
</evidence>
<proteinExistence type="predicted"/>
<name>A0A1G4I070_TRYEQ</name>
<sequence length="268" mass="30427">MRRVVVDLRPKECYDEGHLEGAFSFPWEDIQNESCGLPPRETLLTAIVDERIDQGSVTAYLSRLQYAALEVRMLGQHEEMVRRPPEGFCWVPNPFLVSVLRFVEESSSGISFALDIGSGSGRDMVFLASRGWHVVGIENRRRLIWQGETLARKHGISGRVAYLHSDIKEAYPVRSGSVDLVHVCRFLHRPSLSHLLELPRRGGHLVYSHFLEGCQHTKVGHPSSPAGFWRRGELRSLLEDAGYDVIHEEETTLPDTRPFLHILARRAV</sequence>
<dbReference type="CDD" id="cd00158">
    <property type="entry name" value="RHOD"/>
    <property type="match status" value="1"/>
</dbReference>
<dbReference type="PROSITE" id="PS50206">
    <property type="entry name" value="RHODANESE_3"/>
    <property type="match status" value="1"/>
</dbReference>
<gene>
    <name evidence="2" type="ORF">TEOVI_000721900</name>
</gene>
<keyword evidence="2" id="KW-0808">Transferase</keyword>
<dbReference type="GO" id="GO:0032259">
    <property type="term" value="P:methylation"/>
    <property type="evidence" value="ECO:0007669"/>
    <property type="project" value="UniProtKB-KW"/>
</dbReference>
<dbReference type="Proteomes" id="UP000195570">
    <property type="component" value="Unassembled WGS sequence"/>
</dbReference>
<dbReference type="GeneID" id="92381153"/>
<dbReference type="InterPro" id="IPR029063">
    <property type="entry name" value="SAM-dependent_MTases_sf"/>
</dbReference>
<evidence type="ECO:0000313" key="3">
    <source>
        <dbReference type="Proteomes" id="UP000195570"/>
    </source>
</evidence>
<dbReference type="Gene3D" id="3.40.250.10">
    <property type="entry name" value="Rhodanese-like domain"/>
    <property type="match status" value="1"/>
</dbReference>
<dbReference type="GO" id="GO:0008168">
    <property type="term" value="F:methyltransferase activity"/>
    <property type="evidence" value="ECO:0007669"/>
    <property type="project" value="UniProtKB-KW"/>
</dbReference>
<keyword evidence="2" id="KW-0489">Methyltransferase</keyword>
<dbReference type="InterPro" id="IPR036873">
    <property type="entry name" value="Rhodanese-like_dom_sf"/>
</dbReference>
<dbReference type="AlphaFoldDB" id="A0A1G4I070"/>
<accession>A0A1G4I070</accession>
<dbReference type="Gene3D" id="3.40.50.150">
    <property type="entry name" value="Vaccinia Virus protein VP39"/>
    <property type="match status" value="1"/>
</dbReference>
<feature type="domain" description="Rhodanese" evidence="1">
    <location>
        <begin position="4"/>
        <end position="43"/>
    </location>
</feature>
<dbReference type="EMBL" id="CZPT02000209">
    <property type="protein sequence ID" value="SCU65034.1"/>
    <property type="molecule type" value="Genomic_DNA"/>
</dbReference>
<organism evidence="2 3">
    <name type="scientific">Trypanosoma equiperdum</name>
    <dbReference type="NCBI Taxonomy" id="5694"/>
    <lineage>
        <taxon>Eukaryota</taxon>
        <taxon>Discoba</taxon>
        <taxon>Euglenozoa</taxon>
        <taxon>Kinetoplastea</taxon>
        <taxon>Metakinetoplastina</taxon>
        <taxon>Trypanosomatida</taxon>
        <taxon>Trypanosomatidae</taxon>
        <taxon>Trypanosoma</taxon>
    </lineage>
</organism>
<keyword evidence="3" id="KW-1185">Reference proteome</keyword>
<evidence type="ECO:0000259" key="1">
    <source>
        <dbReference type="PROSITE" id="PS50206"/>
    </source>
</evidence>
<dbReference type="InterPro" id="IPR041698">
    <property type="entry name" value="Methyltransf_25"/>
</dbReference>
<dbReference type="RefSeq" id="XP_067076693.1">
    <property type="nucleotide sequence ID" value="XM_067220592.1"/>
</dbReference>
<reference evidence="2" key="1">
    <citation type="submission" date="2016-09" db="EMBL/GenBank/DDBJ databases">
        <authorList>
            <person name="Hebert L."/>
            <person name="Moumen B."/>
        </authorList>
    </citation>
    <scope>NUCLEOTIDE SEQUENCE [LARGE SCALE GENOMIC DNA]</scope>
    <source>
        <strain evidence="2">OVI</strain>
    </source>
</reference>
<dbReference type="InterPro" id="IPR001763">
    <property type="entry name" value="Rhodanese-like_dom"/>
</dbReference>
<dbReference type="VEuPathDB" id="TriTrypDB:TEOVI_000721900"/>
<protein>
    <submittedName>
        <fullName evidence="2">Methyltransferase domain containing protein, putative</fullName>
    </submittedName>
</protein>
<comment type="caution">
    <text evidence="2">The sequence shown here is derived from an EMBL/GenBank/DDBJ whole genome shotgun (WGS) entry which is preliminary data.</text>
</comment>
<dbReference type="SUPFAM" id="SSF52821">
    <property type="entry name" value="Rhodanese/Cell cycle control phosphatase"/>
    <property type="match status" value="1"/>
</dbReference>
<dbReference type="SUPFAM" id="SSF53335">
    <property type="entry name" value="S-adenosyl-L-methionine-dependent methyltransferases"/>
    <property type="match status" value="1"/>
</dbReference>
<dbReference type="CDD" id="cd02440">
    <property type="entry name" value="AdoMet_MTases"/>
    <property type="match status" value="1"/>
</dbReference>